<dbReference type="AlphaFoldDB" id="A0A1F7X7J3"/>
<gene>
    <name evidence="1" type="ORF">A2W13_00270</name>
</gene>
<protein>
    <submittedName>
        <fullName evidence="1">Uncharacterized protein</fullName>
    </submittedName>
</protein>
<evidence type="ECO:0000313" key="2">
    <source>
        <dbReference type="Proteomes" id="UP000178533"/>
    </source>
</evidence>
<sequence length="68" mass="7897">MARPEYIQFLVRQANIGLNQQSIHDQMEGQLHVVTRDVLREKMIREKIDKEGLKGADIVDILPLILRC</sequence>
<organism evidence="1 2">
    <name type="scientific">Candidatus Woesebacteria bacterium RBG_16_36_11</name>
    <dbReference type="NCBI Taxonomy" id="1802481"/>
    <lineage>
        <taxon>Bacteria</taxon>
        <taxon>Candidatus Woeseibacteriota</taxon>
    </lineage>
</organism>
<dbReference type="Proteomes" id="UP000178533">
    <property type="component" value="Unassembled WGS sequence"/>
</dbReference>
<comment type="caution">
    <text evidence="1">The sequence shown here is derived from an EMBL/GenBank/DDBJ whole genome shotgun (WGS) entry which is preliminary data.</text>
</comment>
<evidence type="ECO:0000313" key="1">
    <source>
        <dbReference type="EMBL" id="OGM10873.1"/>
    </source>
</evidence>
<name>A0A1F7X7J3_9BACT</name>
<reference evidence="1 2" key="1">
    <citation type="journal article" date="2016" name="Nat. Commun.">
        <title>Thousands of microbial genomes shed light on interconnected biogeochemical processes in an aquifer system.</title>
        <authorList>
            <person name="Anantharaman K."/>
            <person name="Brown C.T."/>
            <person name="Hug L.A."/>
            <person name="Sharon I."/>
            <person name="Castelle C.J."/>
            <person name="Probst A.J."/>
            <person name="Thomas B.C."/>
            <person name="Singh A."/>
            <person name="Wilkins M.J."/>
            <person name="Karaoz U."/>
            <person name="Brodie E.L."/>
            <person name="Williams K.H."/>
            <person name="Hubbard S.S."/>
            <person name="Banfield J.F."/>
        </authorList>
    </citation>
    <scope>NUCLEOTIDE SEQUENCE [LARGE SCALE GENOMIC DNA]</scope>
</reference>
<proteinExistence type="predicted"/>
<dbReference type="EMBL" id="MGFT01000034">
    <property type="protein sequence ID" value="OGM10873.1"/>
    <property type="molecule type" value="Genomic_DNA"/>
</dbReference>
<accession>A0A1F7X7J3</accession>